<accession>Q2GCM4</accession>
<protein>
    <submittedName>
        <fullName evidence="1">Uncharacterized protein</fullName>
    </submittedName>
</protein>
<dbReference type="AlphaFoldDB" id="Q2GCM4"/>
<sequence length="31" mass="3383">MYPLVGVLSAGYSRIIFRVFAAEMSISVCDS</sequence>
<evidence type="ECO:0000313" key="2">
    <source>
        <dbReference type="Proteomes" id="UP000001942"/>
    </source>
</evidence>
<dbReference type="STRING" id="222891.NSE_0907"/>
<dbReference type="KEGG" id="nse:NSE_0907"/>
<name>Q2GCM4_EHRS3</name>
<dbReference type="Proteomes" id="UP000001942">
    <property type="component" value="Chromosome"/>
</dbReference>
<keyword evidence="2" id="KW-1185">Reference proteome</keyword>
<proteinExistence type="predicted"/>
<organism evidence="1 2">
    <name type="scientific">Ehrlichia sennetsu (strain ATCC VR-367 / Miyayama)</name>
    <name type="common">Neorickettsia sennetsu</name>
    <dbReference type="NCBI Taxonomy" id="222891"/>
    <lineage>
        <taxon>Bacteria</taxon>
        <taxon>Pseudomonadati</taxon>
        <taxon>Pseudomonadota</taxon>
        <taxon>Alphaproteobacteria</taxon>
        <taxon>Rickettsiales</taxon>
        <taxon>Anaplasmataceae</taxon>
        <taxon>Ehrlichia</taxon>
    </lineage>
</organism>
<evidence type="ECO:0000313" key="1">
    <source>
        <dbReference type="EMBL" id="ABD45809.1"/>
    </source>
</evidence>
<dbReference type="HOGENOM" id="CLU_3397564_0_0_5"/>
<dbReference type="EMBL" id="CP000237">
    <property type="protein sequence ID" value="ABD45809.1"/>
    <property type="molecule type" value="Genomic_DNA"/>
</dbReference>
<reference evidence="1 2" key="1">
    <citation type="journal article" date="2006" name="PLoS Genet.">
        <title>Comparative genomics of emerging human ehrlichiosis agents.</title>
        <authorList>
            <person name="Dunning Hotopp J.C."/>
            <person name="Lin M."/>
            <person name="Madupu R."/>
            <person name="Crabtree J."/>
            <person name="Angiuoli S.V."/>
            <person name="Eisen J.A."/>
            <person name="Seshadri R."/>
            <person name="Ren Q."/>
            <person name="Wu M."/>
            <person name="Utterback T.R."/>
            <person name="Smith S."/>
            <person name="Lewis M."/>
            <person name="Khouri H."/>
            <person name="Zhang C."/>
            <person name="Niu H."/>
            <person name="Lin Q."/>
            <person name="Ohashi N."/>
            <person name="Zhi N."/>
            <person name="Nelson W."/>
            <person name="Brinkac L.M."/>
            <person name="Dodson R.J."/>
            <person name="Rosovitz M.J."/>
            <person name="Sundaram J."/>
            <person name="Daugherty S.C."/>
            <person name="Davidsen T."/>
            <person name="Durkin A.S."/>
            <person name="Gwinn M."/>
            <person name="Haft D.H."/>
            <person name="Selengut J.D."/>
            <person name="Sullivan S.A."/>
            <person name="Zafar N."/>
            <person name="Zhou L."/>
            <person name="Benahmed F."/>
            <person name="Forberger H."/>
            <person name="Halpin R."/>
            <person name="Mulligan S."/>
            <person name="Robinson J."/>
            <person name="White O."/>
            <person name="Rikihisa Y."/>
            <person name="Tettelin H."/>
        </authorList>
    </citation>
    <scope>NUCLEOTIDE SEQUENCE [LARGE SCALE GENOMIC DNA]</scope>
    <source>
        <strain evidence="2">ATCC VR-367 / Miyayama</strain>
    </source>
</reference>
<gene>
    <name evidence="1" type="ordered locus">NSE_0907</name>
</gene>